<accession>A0A9P9ALC0</accession>
<dbReference type="SMART" id="SM00173">
    <property type="entry name" value="RAS"/>
    <property type="match status" value="1"/>
</dbReference>
<proteinExistence type="predicted"/>
<reference evidence="4 5" key="1">
    <citation type="journal article" date="2021" name="Nat. Commun.">
        <title>Genetic determinants of endophytism in the Arabidopsis root mycobiome.</title>
        <authorList>
            <person name="Mesny F."/>
            <person name="Miyauchi S."/>
            <person name="Thiergart T."/>
            <person name="Pickel B."/>
            <person name="Atanasova L."/>
            <person name="Karlsson M."/>
            <person name="Huettel B."/>
            <person name="Barry K.W."/>
            <person name="Haridas S."/>
            <person name="Chen C."/>
            <person name="Bauer D."/>
            <person name="Andreopoulos W."/>
            <person name="Pangilinan J."/>
            <person name="LaButti K."/>
            <person name="Riley R."/>
            <person name="Lipzen A."/>
            <person name="Clum A."/>
            <person name="Drula E."/>
            <person name="Henrissat B."/>
            <person name="Kohler A."/>
            <person name="Grigoriev I.V."/>
            <person name="Martin F.M."/>
            <person name="Hacquard S."/>
        </authorList>
    </citation>
    <scope>NUCLEOTIDE SEQUENCE [LARGE SCALE GENOMIC DNA]</scope>
    <source>
        <strain evidence="4 5">MPI-CAGE-CH-0241</strain>
    </source>
</reference>
<keyword evidence="5" id="KW-1185">Reference proteome</keyword>
<dbReference type="SUPFAM" id="SSF52540">
    <property type="entry name" value="P-loop containing nucleoside triphosphate hydrolases"/>
    <property type="match status" value="1"/>
</dbReference>
<feature type="region of interest" description="Disordered" evidence="3">
    <location>
        <begin position="224"/>
        <end position="244"/>
    </location>
</feature>
<evidence type="ECO:0000256" key="2">
    <source>
        <dbReference type="ARBA" id="ARBA00023134"/>
    </source>
</evidence>
<dbReference type="AlphaFoldDB" id="A0A9P9ALC0"/>
<dbReference type="InterPro" id="IPR001806">
    <property type="entry name" value="Small_GTPase"/>
</dbReference>
<dbReference type="GO" id="GO:0007165">
    <property type="term" value="P:signal transduction"/>
    <property type="evidence" value="ECO:0007669"/>
    <property type="project" value="InterPro"/>
</dbReference>
<evidence type="ECO:0000313" key="5">
    <source>
        <dbReference type="Proteomes" id="UP000777438"/>
    </source>
</evidence>
<sequence>MPGLVRTIKLAIIGTGSVGKTSITVQACMDLFTQDLPYDPTEDNYRMQLITDERACILEFQEIEHLEAYQALQDQWIREADAYMLVYSIASRESFDLIRTRHDRIRDVRESCLPNGLSDTLLERWKSGPRILVANKADLKEAREVSTEEGEALARELGIDFMEVSAKNHHQVMEAVRQIVRVKSKWKDKLDQADLEAKAEASKAPGPAKGSARRLFSLRNLLNKMKRSGSSSAEDSNPKRDRRE</sequence>
<dbReference type="Proteomes" id="UP000777438">
    <property type="component" value="Unassembled WGS sequence"/>
</dbReference>
<dbReference type="GO" id="GO:0016020">
    <property type="term" value="C:membrane"/>
    <property type="evidence" value="ECO:0007669"/>
    <property type="project" value="InterPro"/>
</dbReference>
<dbReference type="SMART" id="SM00174">
    <property type="entry name" value="RHO"/>
    <property type="match status" value="1"/>
</dbReference>
<evidence type="ECO:0000256" key="1">
    <source>
        <dbReference type="ARBA" id="ARBA00022741"/>
    </source>
</evidence>
<gene>
    <name evidence="4" type="ORF">B0T10DRAFT_519094</name>
</gene>
<keyword evidence="1" id="KW-0547">Nucleotide-binding</keyword>
<dbReference type="InterPro" id="IPR027417">
    <property type="entry name" value="P-loop_NTPase"/>
</dbReference>
<protein>
    <submittedName>
        <fullName evidence="4">P-loop containing nucleoside triphosphate hydrolase protein</fullName>
    </submittedName>
</protein>
<dbReference type="PANTHER" id="PTHR24070">
    <property type="entry name" value="RAS, DI-RAS, AND RHEB FAMILY MEMBERS OF SMALL GTPASE SUPERFAMILY"/>
    <property type="match status" value="1"/>
</dbReference>
<keyword evidence="4" id="KW-0378">Hydrolase</keyword>
<dbReference type="Gene3D" id="3.40.50.300">
    <property type="entry name" value="P-loop containing nucleotide triphosphate hydrolases"/>
    <property type="match status" value="1"/>
</dbReference>
<organism evidence="4 5">
    <name type="scientific">Thelonectria olida</name>
    <dbReference type="NCBI Taxonomy" id="1576542"/>
    <lineage>
        <taxon>Eukaryota</taxon>
        <taxon>Fungi</taxon>
        <taxon>Dikarya</taxon>
        <taxon>Ascomycota</taxon>
        <taxon>Pezizomycotina</taxon>
        <taxon>Sordariomycetes</taxon>
        <taxon>Hypocreomycetidae</taxon>
        <taxon>Hypocreales</taxon>
        <taxon>Nectriaceae</taxon>
        <taxon>Thelonectria</taxon>
    </lineage>
</organism>
<dbReference type="EMBL" id="JAGPYM010000025">
    <property type="protein sequence ID" value="KAH6880735.1"/>
    <property type="molecule type" value="Genomic_DNA"/>
</dbReference>
<evidence type="ECO:0000313" key="4">
    <source>
        <dbReference type="EMBL" id="KAH6880735.1"/>
    </source>
</evidence>
<dbReference type="Pfam" id="PF00071">
    <property type="entry name" value="Ras"/>
    <property type="match status" value="1"/>
</dbReference>
<dbReference type="PROSITE" id="PS51421">
    <property type="entry name" value="RAS"/>
    <property type="match status" value="1"/>
</dbReference>
<keyword evidence="2" id="KW-0342">GTP-binding</keyword>
<dbReference type="InterPro" id="IPR020849">
    <property type="entry name" value="Small_GTPase_Ras-type"/>
</dbReference>
<comment type="caution">
    <text evidence="4">The sequence shown here is derived from an EMBL/GenBank/DDBJ whole genome shotgun (WGS) entry which is preliminary data.</text>
</comment>
<name>A0A9P9ALC0_9HYPO</name>
<dbReference type="PROSITE" id="PS51419">
    <property type="entry name" value="RAB"/>
    <property type="match status" value="1"/>
</dbReference>
<dbReference type="GO" id="GO:0005525">
    <property type="term" value="F:GTP binding"/>
    <property type="evidence" value="ECO:0007669"/>
    <property type="project" value="UniProtKB-KW"/>
</dbReference>
<dbReference type="PRINTS" id="PR00449">
    <property type="entry name" value="RASTRNSFRMNG"/>
</dbReference>
<dbReference type="SMART" id="SM00175">
    <property type="entry name" value="RAB"/>
    <property type="match status" value="1"/>
</dbReference>
<dbReference type="OrthoDB" id="5976022at2759"/>
<evidence type="ECO:0000256" key="3">
    <source>
        <dbReference type="SAM" id="MobiDB-lite"/>
    </source>
</evidence>
<dbReference type="GO" id="GO:0003924">
    <property type="term" value="F:GTPase activity"/>
    <property type="evidence" value="ECO:0007669"/>
    <property type="project" value="InterPro"/>
</dbReference>